<protein>
    <submittedName>
        <fullName evidence="2">Uncharacterized protein</fullName>
    </submittedName>
</protein>
<evidence type="ECO:0000313" key="2">
    <source>
        <dbReference type="EMBL" id="GGL11242.1"/>
    </source>
</evidence>
<dbReference type="Proteomes" id="UP000656042">
    <property type="component" value="Unassembled WGS sequence"/>
</dbReference>
<proteinExistence type="predicted"/>
<name>A0A8J3C3V7_9ACTN</name>
<comment type="caution">
    <text evidence="2">The sequence shown here is derived from an EMBL/GenBank/DDBJ whole genome shotgun (WGS) entry which is preliminary data.</text>
</comment>
<reference evidence="2" key="2">
    <citation type="submission" date="2020-09" db="EMBL/GenBank/DDBJ databases">
        <authorList>
            <person name="Sun Q."/>
            <person name="Zhou Y."/>
        </authorList>
    </citation>
    <scope>NUCLEOTIDE SEQUENCE</scope>
    <source>
        <strain evidence="2">CGMCC 4.7299</strain>
    </source>
</reference>
<organism evidence="2 3">
    <name type="scientific">Mangrovihabitans endophyticus</name>
    <dbReference type="NCBI Taxonomy" id="1751298"/>
    <lineage>
        <taxon>Bacteria</taxon>
        <taxon>Bacillati</taxon>
        <taxon>Actinomycetota</taxon>
        <taxon>Actinomycetes</taxon>
        <taxon>Micromonosporales</taxon>
        <taxon>Micromonosporaceae</taxon>
        <taxon>Mangrovihabitans</taxon>
    </lineage>
</organism>
<accession>A0A8J3C3V7</accession>
<reference evidence="2" key="1">
    <citation type="journal article" date="2014" name="Int. J. Syst. Evol. Microbiol.">
        <title>Complete genome sequence of Corynebacterium casei LMG S-19264T (=DSM 44701T), isolated from a smear-ripened cheese.</title>
        <authorList>
            <consortium name="US DOE Joint Genome Institute (JGI-PGF)"/>
            <person name="Walter F."/>
            <person name="Albersmeier A."/>
            <person name="Kalinowski J."/>
            <person name="Ruckert C."/>
        </authorList>
    </citation>
    <scope>NUCLEOTIDE SEQUENCE</scope>
    <source>
        <strain evidence="2">CGMCC 4.7299</strain>
    </source>
</reference>
<evidence type="ECO:0000313" key="3">
    <source>
        <dbReference type="Proteomes" id="UP000656042"/>
    </source>
</evidence>
<keyword evidence="3" id="KW-1185">Reference proteome</keyword>
<evidence type="ECO:0000256" key="1">
    <source>
        <dbReference type="SAM" id="MobiDB-lite"/>
    </source>
</evidence>
<sequence length="67" mass="6583">MAADTAAGLFSTLDTVPRETPADAATSFTEGVRPWGGAGARPGAGSFGSALRATGLLASSVLYGDPI</sequence>
<feature type="region of interest" description="Disordered" evidence="1">
    <location>
        <begin position="14"/>
        <end position="37"/>
    </location>
</feature>
<dbReference type="EMBL" id="BMMX01000036">
    <property type="protein sequence ID" value="GGL11242.1"/>
    <property type="molecule type" value="Genomic_DNA"/>
</dbReference>
<dbReference type="AlphaFoldDB" id="A0A8J3C3V7"/>
<gene>
    <name evidence="2" type="ORF">GCM10012284_52470</name>
</gene>